<dbReference type="PANTHER" id="PTHR43686:SF1">
    <property type="entry name" value="AMINOTRAN_5 DOMAIN-CONTAINING PROTEIN"/>
    <property type="match status" value="1"/>
</dbReference>
<name>G7V5R1_THELD</name>
<proteinExistence type="predicted"/>
<dbReference type="PIRSF" id="PIRSF004976">
    <property type="entry name" value="ATPase_YdaO"/>
    <property type="match status" value="1"/>
</dbReference>
<dbReference type="KEGG" id="tli:Tlie_1240"/>
<accession>G7V5R1</accession>
<keyword evidence="4" id="KW-1185">Reference proteome</keyword>
<dbReference type="InterPro" id="IPR014729">
    <property type="entry name" value="Rossmann-like_a/b/a_fold"/>
</dbReference>
<reference evidence="3 4" key="2">
    <citation type="journal article" date="2012" name="Stand. Genomic Sci.">
        <title>Genome sequence of the moderately thermophilic, amino-acid-degrading and sulfur-reducing bacterium Thermovirga lienii type strain (Cas60314(T)).</title>
        <authorList>
            <person name="Goker M."/>
            <person name="Saunders E."/>
            <person name="Lapidus A."/>
            <person name="Nolan M."/>
            <person name="Lucas S."/>
            <person name="Hammon N."/>
            <person name="Deshpande S."/>
            <person name="Cheng J.F."/>
            <person name="Han C."/>
            <person name="Tapia R."/>
            <person name="Goodwin L.A."/>
            <person name="Pitluck S."/>
            <person name="Liolios K."/>
            <person name="Mavromatis K."/>
            <person name="Pagani I."/>
            <person name="Ivanova N."/>
            <person name="Mikhailova N."/>
            <person name="Pati A."/>
            <person name="Chen A."/>
            <person name="Palaniappan K."/>
            <person name="Land M."/>
            <person name="Chang Y.J."/>
            <person name="Jeffries C.D."/>
            <person name="Brambilla E.M."/>
            <person name="Rohde M."/>
            <person name="Spring S."/>
            <person name="Detter J.C."/>
            <person name="Woyke T."/>
            <person name="Bristow J."/>
            <person name="Eisen J.A."/>
            <person name="Markowitz V."/>
            <person name="Hugenholtz P."/>
            <person name="Kyrpides N.C."/>
            <person name="Klenk H.P."/>
        </authorList>
    </citation>
    <scope>NUCLEOTIDE SEQUENCE [LARGE SCALE GENOMIC DNA]</scope>
    <source>
        <strain evidence="4">ATCC BAA-1197 / DSM 17291 / Cas60314</strain>
    </source>
</reference>
<reference evidence="4" key="1">
    <citation type="submission" date="2011-10" db="EMBL/GenBank/DDBJ databases">
        <title>The complete genome of chromosome of Thermovirga lienii DSM 17291.</title>
        <authorList>
            <consortium name="US DOE Joint Genome Institute (JGI-PGF)"/>
            <person name="Lucas S."/>
            <person name="Copeland A."/>
            <person name="Lapidus A."/>
            <person name="Glavina del Rio T."/>
            <person name="Dalin E."/>
            <person name="Tice H."/>
            <person name="Bruce D."/>
            <person name="Goodwin L."/>
            <person name="Pitluck S."/>
            <person name="Peters L."/>
            <person name="Mikhailova N."/>
            <person name="Saunders E."/>
            <person name="Kyrpides N."/>
            <person name="Mavromatis K."/>
            <person name="Ivanova N."/>
            <person name="Last F.I."/>
            <person name="Brettin T."/>
            <person name="Detter J.C."/>
            <person name="Han C."/>
            <person name="Larimer F."/>
            <person name="Land M."/>
            <person name="Hauser L."/>
            <person name="Markowitz V."/>
            <person name="Cheng J.-F."/>
            <person name="Hugenholtz P."/>
            <person name="Woyke T."/>
            <person name="Wu D."/>
            <person name="Spring S."/>
            <person name="Schroeder M."/>
            <person name="Brambilla E.-M."/>
            <person name="Klenk H.-P."/>
            <person name="Eisen J.A."/>
        </authorList>
    </citation>
    <scope>NUCLEOTIDE SEQUENCE [LARGE SCALE GENOMIC DNA]</scope>
    <source>
        <strain evidence="4">ATCC BAA-1197 / DSM 17291 / Cas60314</strain>
    </source>
</reference>
<dbReference type="EMBL" id="CP003096">
    <property type="protein sequence ID" value="AER66971.1"/>
    <property type="molecule type" value="Genomic_DNA"/>
</dbReference>
<dbReference type="HOGENOM" id="CLU_026481_5_2_0"/>
<dbReference type="GO" id="GO:0008033">
    <property type="term" value="P:tRNA processing"/>
    <property type="evidence" value="ECO:0007669"/>
    <property type="project" value="InterPro"/>
</dbReference>
<dbReference type="CDD" id="cd24138">
    <property type="entry name" value="TtcA-like"/>
    <property type="match status" value="1"/>
</dbReference>
<sequence length="245" mass="27820">MNLNQGIRKKVTKAISDYNLIENGDKILVGLSGGKDSTLLLVALSEIRKISPVKFDLAAFTINIAEGHMDLNPIKKFCADLGIKHESISYPIIDIIEERNERSPCSLCSKLRNGILIDFATKNGYNKVALGHHLDDVVETALLNLFLAGRFKCFPPLSWRSRKKIWVIRPLVYLSEEAIRSEAKRLDFPVMKWKCPHEDETQRAKMKHLIATLEPKFPALKSQVLHALTHVRGTDVWKIEEPLEK</sequence>
<dbReference type="SUPFAM" id="SSF52402">
    <property type="entry name" value="Adenine nucleotide alpha hydrolases-like"/>
    <property type="match status" value="1"/>
</dbReference>
<dbReference type="eggNOG" id="COG0037">
    <property type="taxonomic scope" value="Bacteria"/>
</dbReference>
<dbReference type="PANTHER" id="PTHR43686">
    <property type="entry name" value="SULFURTRANSFERASE-RELATED"/>
    <property type="match status" value="1"/>
</dbReference>
<dbReference type="Gene3D" id="3.40.50.620">
    <property type="entry name" value="HUPs"/>
    <property type="match status" value="1"/>
</dbReference>
<keyword evidence="1" id="KW-0808">Transferase</keyword>
<dbReference type="STRING" id="580340.Tlie_1240"/>
<dbReference type="Proteomes" id="UP000005868">
    <property type="component" value="Chromosome"/>
</dbReference>
<evidence type="ECO:0000313" key="3">
    <source>
        <dbReference type="EMBL" id="AER66971.1"/>
    </source>
</evidence>
<dbReference type="InterPro" id="IPR011063">
    <property type="entry name" value="TilS/TtcA_N"/>
</dbReference>
<evidence type="ECO:0000256" key="1">
    <source>
        <dbReference type="ARBA" id="ARBA00022679"/>
    </source>
</evidence>
<dbReference type="AlphaFoldDB" id="G7V5R1"/>
<evidence type="ECO:0000259" key="2">
    <source>
        <dbReference type="Pfam" id="PF01171"/>
    </source>
</evidence>
<evidence type="ECO:0000313" key="4">
    <source>
        <dbReference type="Proteomes" id="UP000005868"/>
    </source>
</evidence>
<feature type="domain" description="tRNA(Ile)-lysidine/2-thiocytidine synthase N-terminal" evidence="2">
    <location>
        <begin position="26"/>
        <end position="189"/>
    </location>
</feature>
<dbReference type="Pfam" id="PF01171">
    <property type="entry name" value="ATP_bind_3"/>
    <property type="match status" value="1"/>
</dbReference>
<organism evidence="3 4">
    <name type="scientific">Thermovirga lienii (strain ATCC BAA-1197 / DSM 17291 / Cas60314)</name>
    <dbReference type="NCBI Taxonomy" id="580340"/>
    <lineage>
        <taxon>Bacteria</taxon>
        <taxon>Thermotogati</taxon>
        <taxon>Synergistota</taxon>
        <taxon>Synergistia</taxon>
        <taxon>Synergistales</taxon>
        <taxon>Thermovirgaceae</taxon>
        <taxon>Thermovirga</taxon>
    </lineage>
</organism>
<dbReference type="InterPro" id="IPR035107">
    <property type="entry name" value="tRNA_thiolation_TtcA_Ctu1"/>
</dbReference>
<dbReference type="GO" id="GO:0016740">
    <property type="term" value="F:transferase activity"/>
    <property type="evidence" value="ECO:0007669"/>
    <property type="project" value="UniProtKB-KW"/>
</dbReference>
<gene>
    <name evidence="3" type="ordered locus">Tlie_1240</name>
</gene>
<protein>
    <submittedName>
        <fullName evidence="3">PP-loop domain protein</fullName>
    </submittedName>
</protein>